<protein>
    <submittedName>
        <fullName evidence="1">Uncharacterized protein</fullName>
    </submittedName>
</protein>
<dbReference type="Ensembl" id="ENSCMMT00000007685.1">
    <property type="protein sequence ID" value="ENSCMMP00000006934.1"/>
    <property type="gene ID" value="ENSCMMG00000004429.1"/>
</dbReference>
<name>A0A8C3BK12_CAIMO</name>
<dbReference type="Proteomes" id="UP000694556">
    <property type="component" value="Chromosome 19"/>
</dbReference>
<evidence type="ECO:0000313" key="2">
    <source>
        <dbReference type="Proteomes" id="UP000694556"/>
    </source>
</evidence>
<organism evidence="1 2">
    <name type="scientific">Cairina moschata</name>
    <name type="common">Muscovy duck</name>
    <dbReference type="NCBI Taxonomy" id="8855"/>
    <lineage>
        <taxon>Eukaryota</taxon>
        <taxon>Metazoa</taxon>
        <taxon>Chordata</taxon>
        <taxon>Craniata</taxon>
        <taxon>Vertebrata</taxon>
        <taxon>Euteleostomi</taxon>
        <taxon>Archelosauria</taxon>
        <taxon>Archosauria</taxon>
        <taxon>Dinosauria</taxon>
        <taxon>Saurischia</taxon>
        <taxon>Theropoda</taxon>
        <taxon>Coelurosauria</taxon>
        <taxon>Aves</taxon>
        <taxon>Neognathae</taxon>
        <taxon>Galloanserae</taxon>
        <taxon>Anseriformes</taxon>
        <taxon>Anatidae</taxon>
        <taxon>Anatinae</taxon>
        <taxon>Cairina</taxon>
    </lineage>
</organism>
<dbReference type="AlphaFoldDB" id="A0A8C3BK12"/>
<proteinExistence type="predicted"/>
<reference evidence="1" key="2">
    <citation type="submission" date="2025-08" db="UniProtKB">
        <authorList>
            <consortium name="Ensembl"/>
        </authorList>
    </citation>
    <scope>IDENTIFICATION</scope>
</reference>
<accession>A0A8C3BK12</accession>
<evidence type="ECO:0000313" key="1">
    <source>
        <dbReference type="Ensembl" id="ENSCMMP00000006934.1"/>
    </source>
</evidence>
<reference evidence="1" key="1">
    <citation type="submission" date="2018-09" db="EMBL/GenBank/DDBJ databases">
        <title>Common duck and Muscovy duck high density SNP chip.</title>
        <authorList>
            <person name="Vignal A."/>
            <person name="Thebault N."/>
            <person name="Warren W.C."/>
        </authorList>
    </citation>
    <scope>NUCLEOTIDE SEQUENCE [LARGE SCALE GENOMIC DNA]</scope>
</reference>
<keyword evidence="2" id="KW-1185">Reference proteome</keyword>
<sequence length="141" mass="16427">LKNYHIFSSYDCWDSLQNVHIMYTHMVMASRHLNSCNMATALNENATPTTHKFQHVPVKHIVIGEPLSIGVVWFVIKTQRTAEIQVCGKFSCNTRKPYFSFSFTFAFYKSDPYKNYTAKTECCCEFSAPEKKKKHYRTTSF</sequence>
<reference evidence="1" key="3">
    <citation type="submission" date="2025-09" db="UniProtKB">
        <authorList>
            <consortium name="Ensembl"/>
        </authorList>
    </citation>
    <scope>IDENTIFICATION</scope>
</reference>